<dbReference type="AlphaFoldDB" id="A0A413TU06"/>
<feature type="compositionally biased region" description="Basic residues" evidence="1">
    <location>
        <begin position="274"/>
        <end position="287"/>
    </location>
</feature>
<feature type="compositionally biased region" description="Basic and acidic residues" evidence="1">
    <location>
        <begin position="78"/>
        <end position="87"/>
    </location>
</feature>
<sequence>MNESENYLDQLLNAVDGRSDLNDSDPVNPEEIESKEQMPQKSTRETIDIPDSNDLFMDQFEQELRKDNDPDEFLKQFEQELDRDERSQGVTKATQPMLDDIDQIMESVNQEAANDTAEMETSAVEKTAGQKEDTAEVKNDEDASEDGIDDLAIDDIGIDDFGLDDPETENEKAVSDEDDELMRILSGTGEDSEIPEADNAKAEVQPDAGGKEEKKPKKQGFLAKLSKLLFGDDEPDEEEISGMQAEPAVTEIPMDDMDILKELEGSSDGDKKGKKEKKKKEKKKKEKAPKQPKEKKAKPKKEKKPKPPAEPDNTPPLPKVPVILVFVMAASILVLVLAGTHLLGYSNSFADADQAFAEGRYSDAFQAVAGEKVKEKDTDTYEKYRFTAMVSAEYEAYESMMDAKVYDMALDSLIRTVQRYDKYLQDAETYGCRGEFDKIESAAETALQQDFGLTAEDARTMYALSNKETYSKEIYKVLEKAGLSEVTE</sequence>
<feature type="compositionally biased region" description="Basic and acidic residues" evidence="1">
    <location>
        <begin position="32"/>
        <end position="47"/>
    </location>
</feature>
<feature type="region of interest" description="Disordered" evidence="1">
    <location>
        <begin position="1"/>
        <end position="54"/>
    </location>
</feature>
<keyword evidence="2" id="KW-1133">Transmembrane helix</keyword>
<proteinExistence type="predicted"/>
<keyword evidence="2" id="KW-0812">Transmembrane</keyword>
<feature type="region of interest" description="Disordered" evidence="1">
    <location>
        <begin position="78"/>
        <end position="98"/>
    </location>
</feature>
<dbReference type="RefSeq" id="WP_118581500.1">
    <property type="nucleotide sequence ID" value="NZ_CABJFX010000014.1"/>
</dbReference>
<evidence type="ECO:0000256" key="2">
    <source>
        <dbReference type="SAM" id="Phobius"/>
    </source>
</evidence>
<organism evidence="3 4">
    <name type="scientific">Roseburia inulinivorans</name>
    <dbReference type="NCBI Taxonomy" id="360807"/>
    <lineage>
        <taxon>Bacteria</taxon>
        <taxon>Bacillati</taxon>
        <taxon>Bacillota</taxon>
        <taxon>Clostridia</taxon>
        <taxon>Lachnospirales</taxon>
        <taxon>Lachnospiraceae</taxon>
        <taxon>Roseburia</taxon>
    </lineage>
</organism>
<evidence type="ECO:0000313" key="4">
    <source>
        <dbReference type="Proteomes" id="UP000283492"/>
    </source>
</evidence>
<accession>A0A413TU06</accession>
<dbReference type="EMBL" id="QSFX01000014">
    <property type="protein sequence ID" value="RHA88482.1"/>
    <property type="molecule type" value="Genomic_DNA"/>
</dbReference>
<feature type="compositionally biased region" description="Acidic residues" evidence="1">
    <location>
        <begin position="231"/>
        <end position="240"/>
    </location>
</feature>
<feature type="compositionally biased region" description="Basic and acidic residues" evidence="1">
    <location>
        <begin position="258"/>
        <end position="273"/>
    </location>
</feature>
<reference evidence="3 4" key="1">
    <citation type="submission" date="2018-08" db="EMBL/GenBank/DDBJ databases">
        <title>A genome reference for cultivated species of the human gut microbiota.</title>
        <authorList>
            <person name="Zou Y."/>
            <person name="Xue W."/>
            <person name="Luo G."/>
        </authorList>
    </citation>
    <scope>NUCLEOTIDE SEQUENCE [LARGE SCALE GENOMIC DNA]</scope>
    <source>
        <strain evidence="3 4">AM42-1AC</strain>
    </source>
</reference>
<comment type="caution">
    <text evidence="3">The sequence shown here is derived from an EMBL/GenBank/DDBJ whole genome shotgun (WGS) entry which is preliminary data.</text>
</comment>
<name>A0A413TU06_9FIRM</name>
<evidence type="ECO:0000313" key="3">
    <source>
        <dbReference type="EMBL" id="RHA88482.1"/>
    </source>
</evidence>
<feature type="transmembrane region" description="Helical" evidence="2">
    <location>
        <begin position="320"/>
        <end position="338"/>
    </location>
</feature>
<feature type="compositionally biased region" description="Basic and acidic residues" evidence="1">
    <location>
        <begin position="128"/>
        <end position="141"/>
    </location>
</feature>
<protein>
    <submittedName>
        <fullName evidence="3">Uncharacterized protein</fullName>
    </submittedName>
</protein>
<evidence type="ECO:0000256" key="1">
    <source>
        <dbReference type="SAM" id="MobiDB-lite"/>
    </source>
</evidence>
<dbReference type="Proteomes" id="UP000283492">
    <property type="component" value="Unassembled WGS sequence"/>
</dbReference>
<feature type="region of interest" description="Disordered" evidence="1">
    <location>
        <begin position="111"/>
        <end position="316"/>
    </location>
</feature>
<feature type="compositionally biased region" description="Basic residues" evidence="1">
    <location>
        <begin position="295"/>
        <end position="306"/>
    </location>
</feature>
<gene>
    <name evidence="3" type="ORF">DW914_09020</name>
</gene>
<keyword evidence="2" id="KW-0472">Membrane</keyword>
<feature type="compositionally biased region" description="Acidic residues" evidence="1">
    <location>
        <begin position="142"/>
        <end position="168"/>
    </location>
</feature>